<proteinExistence type="predicted"/>
<evidence type="ECO:0000313" key="3">
    <source>
        <dbReference type="Proteomes" id="UP000799302"/>
    </source>
</evidence>
<sequence length="60" mass="6594">MDSADLIEQRSKDSSSGHCKDGLQHQVAQSPYTVGASFLQSVVAVFHVGVGEMRFAKHRY</sequence>
<dbReference type="Proteomes" id="UP000799302">
    <property type="component" value="Unassembled WGS sequence"/>
</dbReference>
<evidence type="ECO:0000313" key="2">
    <source>
        <dbReference type="EMBL" id="KAF2665768.1"/>
    </source>
</evidence>
<feature type="compositionally biased region" description="Basic and acidic residues" evidence="1">
    <location>
        <begin position="7"/>
        <end position="23"/>
    </location>
</feature>
<organism evidence="2 3">
    <name type="scientific">Microthyrium microscopicum</name>
    <dbReference type="NCBI Taxonomy" id="703497"/>
    <lineage>
        <taxon>Eukaryota</taxon>
        <taxon>Fungi</taxon>
        <taxon>Dikarya</taxon>
        <taxon>Ascomycota</taxon>
        <taxon>Pezizomycotina</taxon>
        <taxon>Dothideomycetes</taxon>
        <taxon>Dothideomycetes incertae sedis</taxon>
        <taxon>Microthyriales</taxon>
        <taxon>Microthyriaceae</taxon>
        <taxon>Microthyrium</taxon>
    </lineage>
</organism>
<dbReference type="AlphaFoldDB" id="A0A6A6U3R1"/>
<reference evidence="2" key="1">
    <citation type="journal article" date="2020" name="Stud. Mycol.">
        <title>101 Dothideomycetes genomes: a test case for predicting lifestyles and emergence of pathogens.</title>
        <authorList>
            <person name="Haridas S."/>
            <person name="Albert R."/>
            <person name="Binder M."/>
            <person name="Bloem J."/>
            <person name="Labutti K."/>
            <person name="Salamov A."/>
            <person name="Andreopoulos B."/>
            <person name="Baker S."/>
            <person name="Barry K."/>
            <person name="Bills G."/>
            <person name="Bluhm B."/>
            <person name="Cannon C."/>
            <person name="Castanera R."/>
            <person name="Culley D."/>
            <person name="Daum C."/>
            <person name="Ezra D."/>
            <person name="Gonzalez J."/>
            <person name="Henrissat B."/>
            <person name="Kuo A."/>
            <person name="Liang C."/>
            <person name="Lipzen A."/>
            <person name="Lutzoni F."/>
            <person name="Magnuson J."/>
            <person name="Mondo S."/>
            <person name="Nolan M."/>
            <person name="Ohm R."/>
            <person name="Pangilinan J."/>
            <person name="Park H.-J."/>
            <person name="Ramirez L."/>
            <person name="Alfaro M."/>
            <person name="Sun H."/>
            <person name="Tritt A."/>
            <person name="Yoshinaga Y."/>
            <person name="Zwiers L.-H."/>
            <person name="Turgeon B."/>
            <person name="Goodwin S."/>
            <person name="Spatafora J."/>
            <person name="Crous P."/>
            <person name="Grigoriev I."/>
        </authorList>
    </citation>
    <scope>NUCLEOTIDE SEQUENCE</scope>
    <source>
        <strain evidence="2">CBS 115976</strain>
    </source>
</reference>
<feature type="region of interest" description="Disordered" evidence="1">
    <location>
        <begin position="1"/>
        <end position="23"/>
    </location>
</feature>
<keyword evidence="3" id="KW-1185">Reference proteome</keyword>
<name>A0A6A6U3R1_9PEZI</name>
<protein>
    <submittedName>
        <fullName evidence="2">Uncharacterized protein</fullName>
    </submittedName>
</protein>
<dbReference type="EMBL" id="MU004240">
    <property type="protein sequence ID" value="KAF2665768.1"/>
    <property type="molecule type" value="Genomic_DNA"/>
</dbReference>
<gene>
    <name evidence="2" type="ORF">BT63DRAFT_428722</name>
</gene>
<evidence type="ECO:0000256" key="1">
    <source>
        <dbReference type="SAM" id="MobiDB-lite"/>
    </source>
</evidence>
<accession>A0A6A6U3R1</accession>